<gene>
    <name evidence="9" type="ORF">TMS3_0107295</name>
</gene>
<dbReference type="STRING" id="1395571.TMS3_0107295"/>
<dbReference type="Proteomes" id="UP000030063">
    <property type="component" value="Unassembled WGS sequence"/>
</dbReference>
<evidence type="ECO:0000256" key="6">
    <source>
        <dbReference type="ARBA" id="ARBA00023014"/>
    </source>
</evidence>
<comment type="caution">
    <text evidence="9">The sequence shown here is derived from an EMBL/GenBank/DDBJ whole genome shotgun (WGS) entry which is preliminary data.</text>
</comment>
<feature type="domain" description="Dimethylamine monooxygenase subunit DmmA-like C-terminal" evidence="7">
    <location>
        <begin position="122"/>
        <end position="164"/>
    </location>
</feature>
<dbReference type="GO" id="GO:0016491">
    <property type="term" value="F:oxidoreductase activity"/>
    <property type="evidence" value="ECO:0007669"/>
    <property type="project" value="UniProtKB-KW"/>
</dbReference>
<evidence type="ECO:0000256" key="2">
    <source>
        <dbReference type="ARBA" id="ARBA00022714"/>
    </source>
</evidence>
<evidence type="ECO:0000313" key="9">
    <source>
        <dbReference type="EMBL" id="KFX71720.1"/>
    </source>
</evidence>
<protein>
    <submittedName>
        <fullName evidence="9">Uncharacterized protein</fullName>
    </submittedName>
</protein>
<dbReference type="Pfam" id="PF22289">
    <property type="entry name" value="DmmA-like_C"/>
    <property type="match status" value="1"/>
</dbReference>
<name>A0A0A1YP69_9PSED</name>
<feature type="domain" description="Dimethylamine monooxygenase subunit DmmA-like N-terminal" evidence="8">
    <location>
        <begin position="58"/>
        <end position="110"/>
    </location>
</feature>
<dbReference type="InterPro" id="IPR048037">
    <property type="entry name" value="DmmA-like_C"/>
</dbReference>
<accession>A0A0A1YP69</accession>
<proteinExistence type="predicted"/>
<evidence type="ECO:0000256" key="5">
    <source>
        <dbReference type="ARBA" id="ARBA00023004"/>
    </source>
</evidence>
<dbReference type="RefSeq" id="WP_025164567.1">
    <property type="nucleotide sequence ID" value="NZ_AWSQ01000001.1"/>
</dbReference>
<keyword evidence="2" id="KW-0001">2Fe-2S</keyword>
<organism evidence="9 10">
    <name type="scientific">Pseudomonas taeanensis MS-3</name>
    <dbReference type="NCBI Taxonomy" id="1395571"/>
    <lineage>
        <taxon>Bacteria</taxon>
        <taxon>Pseudomonadati</taxon>
        <taxon>Pseudomonadota</taxon>
        <taxon>Gammaproteobacteria</taxon>
        <taxon>Pseudomonadales</taxon>
        <taxon>Pseudomonadaceae</taxon>
        <taxon>Pseudomonas</taxon>
    </lineage>
</organism>
<dbReference type="GO" id="GO:0046872">
    <property type="term" value="F:metal ion binding"/>
    <property type="evidence" value="ECO:0007669"/>
    <property type="project" value="UniProtKB-KW"/>
</dbReference>
<sequence length="177" mass="19266">MSTTTKQLPTSVPRYYSGEPSQLATHHLMVSQGRGCTEQARICASLNSSAVPMTHLSLSDYPSSAELQRAMLSILREATVGLRIYLLGNEDFIWPLHALARVAGLQPEEIQVIPSASCGHAIYCVHCSTTQHGALDSPHTCTECGVVLEVRQHFSRRLGAYLGVCADARQPYAQARS</sequence>
<evidence type="ECO:0000313" key="10">
    <source>
        <dbReference type="Proteomes" id="UP000030063"/>
    </source>
</evidence>
<reference evidence="9 10" key="1">
    <citation type="journal article" date="2014" name="Genome Announc.">
        <title>Draft Genome Sequence of Petroleum Oil-Degrading Marine Bacterium Pseudomonas taeanensis Strain MS-3, Isolated from a Crude Oil-Contaminated Seashore.</title>
        <authorList>
            <person name="Lee S.Y."/>
            <person name="Kim S.H."/>
            <person name="Lee D.G."/>
            <person name="Shin S."/>
            <person name="Yun S.H."/>
            <person name="Choi C.W."/>
            <person name="Chung Y.H."/>
            <person name="Choi J.S."/>
            <person name="Kahng H.Y."/>
            <person name="Kim S.I."/>
        </authorList>
    </citation>
    <scope>NUCLEOTIDE SEQUENCE [LARGE SCALE GENOMIC DNA]</scope>
    <source>
        <strain evidence="9 10">MS-3</strain>
    </source>
</reference>
<evidence type="ECO:0000256" key="1">
    <source>
        <dbReference type="ARBA" id="ARBA00022630"/>
    </source>
</evidence>
<evidence type="ECO:0000259" key="7">
    <source>
        <dbReference type="Pfam" id="PF22289"/>
    </source>
</evidence>
<dbReference type="GO" id="GO:0051537">
    <property type="term" value="F:2 iron, 2 sulfur cluster binding"/>
    <property type="evidence" value="ECO:0007669"/>
    <property type="project" value="UniProtKB-KW"/>
</dbReference>
<dbReference type="EMBL" id="AWSQ01000001">
    <property type="protein sequence ID" value="KFX71720.1"/>
    <property type="molecule type" value="Genomic_DNA"/>
</dbReference>
<dbReference type="OrthoDB" id="6955242at2"/>
<keyword evidence="4" id="KW-0560">Oxidoreductase</keyword>
<keyword evidence="10" id="KW-1185">Reference proteome</keyword>
<dbReference type="AlphaFoldDB" id="A0A0A1YP69"/>
<dbReference type="Pfam" id="PF22290">
    <property type="entry name" value="DmmA-like_N"/>
    <property type="match status" value="1"/>
</dbReference>
<keyword evidence="1" id="KW-0285">Flavoprotein</keyword>
<evidence type="ECO:0000256" key="4">
    <source>
        <dbReference type="ARBA" id="ARBA00023002"/>
    </source>
</evidence>
<dbReference type="InterPro" id="IPR054582">
    <property type="entry name" value="DmmA-like_N"/>
</dbReference>
<keyword evidence="5" id="KW-0408">Iron</keyword>
<evidence type="ECO:0000259" key="8">
    <source>
        <dbReference type="Pfam" id="PF22290"/>
    </source>
</evidence>
<keyword evidence="6" id="KW-0411">Iron-sulfur</keyword>
<keyword evidence="3" id="KW-0479">Metal-binding</keyword>
<evidence type="ECO:0000256" key="3">
    <source>
        <dbReference type="ARBA" id="ARBA00022723"/>
    </source>
</evidence>
<dbReference type="NCBIfam" id="NF041259">
    <property type="entry name" value="mono_DmmA_fam"/>
    <property type="match status" value="1"/>
</dbReference>